<reference evidence="1" key="1">
    <citation type="journal article" date="2020" name="New Phytol.">
        <title>Comparative genomics reveals dynamic genome evolution in host specialist ectomycorrhizal fungi.</title>
        <authorList>
            <person name="Lofgren L.A."/>
            <person name="Nguyen N.H."/>
            <person name="Vilgalys R."/>
            <person name="Ruytinx J."/>
            <person name="Liao H.L."/>
            <person name="Branco S."/>
            <person name="Kuo A."/>
            <person name="LaButti K."/>
            <person name="Lipzen A."/>
            <person name="Andreopoulos W."/>
            <person name="Pangilinan J."/>
            <person name="Riley R."/>
            <person name="Hundley H."/>
            <person name="Na H."/>
            <person name="Barry K."/>
            <person name="Grigoriev I.V."/>
            <person name="Stajich J.E."/>
            <person name="Kennedy P.G."/>
        </authorList>
    </citation>
    <scope>NUCLEOTIDE SEQUENCE</scope>
    <source>
        <strain evidence="1">MN1</strain>
    </source>
</reference>
<accession>A0A9P7JK65</accession>
<dbReference type="GeneID" id="64627978"/>
<proteinExistence type="predicted"/>
<protein>
    <submittedName>
        <fullName evidence="1">Uncharacterized protein</fullName>
    </submittedName>
</protein>
<dbReference type="Proteomes" id="UP000807769">
    <property type="component" value="Unassembled WGS sequence"/>
</dbReference>
<sequence length="63" mass="7486">MLLNLHKYYLCPPETKMCDPWEKCVPPRKKLCRPEKNVSPQNYIMSPPKTKHDSDNLCMFFLS</sequence>
<name>A0A9P7JK65_9AGAM</name>
<dbReference type="RefSeq" id="XP_041199869.1">
    <property type="nucleotide sequence ID" value="XM_041333961.1"/>
</dbReference>
<evidence type="ECO:0000313" key="2">
    <source>
        <dbReference type="Proteomes" id="UP000807769"/>
    </source>
</evidence>
<keyword evidence="2" id="KW-1185">Reference proteome</keyword>
<gene>
    <name evidence="1" type="ORF">BJ212DRAFT_1309914</name>
</gene>
<comment type="caution">
    <text evidence="1">The sequence shown here is derived from an EMBL/GenBank/DDBJ whole genome shotgun (WGS) entry which is preliminary data.</text>
</comment>
<dbReference type="EMBL" id="JABBWG010000001">
    <property type="protein sequence ID" value="KAG1827022.1"/>
    <property type="molecule type" value="Genomic_DNA"/>
</dbReference>
<evidence type="ECO:0000313" key="1">
    <source>
        <dbReference type="EMBL" id="KAG1827022.1"/>
    </source>
</evidence>
<feature type="non-terminal residue" evidence="1">
    <location>
        <position position="63"/>
    </location>
</feature>
<dbReference type="AlphaFoldDB" id="A0A9P7JK65"/>
<organism evidence="1 2">
    <name type="scientific">Suillus subaureus</name>
    <dbReference type="NCBI Taxonomy" id="48587"/>
    <lineage>
        <taxon>Eukaryota</taxon>
        <taxon>Fungi</taxon>
        <taxon>Dikarya</taxon>
        <taxon>Basidiomycota</taxon>
        <taxon>Agaricomycotina</taxon>
        <taxon>Agaricomycetes</taxon>
        <taxon>Agaricomycetidae</taxon>
        <taxon>Boletales</taxon>
        <taxon>Suillineae</taxon>
        <taxon>Suillaceae</taxon>
        <taxon>Suillus</taxon>
    </lineage>
</organism>